<dbReference type="AlphaFoldDB" id="B5Y400"/>
<keyword evidence="9" id="KW-0067">ATP-binding</keyword>
<dbReference type="Pfam" id="PF02223">
    <property type="entry name" value="Thymidylate_kin"/>
    <property type="match status" value="1"/>
</dbReference>
<evidence type="ECO:0000256" key="7">
    <source>
        <dbReference type="ARBA" id="ARBA00022741"/>
    </source>
</evidence>
<dbReference type="GO" id="GO:0006235">
    <property type="term" value="P:dTTP biosynthetic process"/>
    <property type="evidence" value="ECO:0007669"/>
    <property type="project" value="TreeGrafter"/>
</dbReference>
<accession>B5Y400</accession>
<dbReference type="InterPro" id="IPR018095">
    <property type="entry name" value="Thymidylate_kin_CS"/>
</dbReference>
<dbReference type="InterPro" id="IPR018094">
    <property type="entry name" value="Thymidylate_kinase"/>
</dbReference>
<dbReference type="EC" id="2.7.4.9" evidence="3"/>
<dbReference type="PROSITE" id="PS01331">
    <property type="entry name" value="THYMIDYLATE_KINASE"/>
    <property type="match status" value="1"/>
</dbReference>
<dbReference type="GO" id="GO:0004798">
    <property type="term" value="F:dTMP kinase activity"/>
    <property type="evidence" value="ECO:0007669"/>
    <property type="project" value="UniProtKB-EC"/>
</dbReference>
<dbReference type="GO" id="GO:0005739">
    <property type="term" value="C:mitochondrion"/>
    <property type="evidence" value="ECO:0007669"/>
    <property type="project" value="TreeGrafter"/>
</dbReference>
<dbReference type="GeneID" id="7204711"/>
<dbReference type="InParanoid" id="B5Y400"/>
<evidence type="ECO:0000259" key="10">
    <source>
        <dbReference type="Pfam" id="PF02223"/>
    </source>
</evidence>
<dbReference type="Proteomes" id="UP000000759">
    <property type="component" value="Chromosome 11"/>
</dbReference>
<name>B5Y400_PHATC</name>
<evidence type="ECO:0000256" key="3">
    <source>
        <dbReference type="ARBA" id="ARBA00012980"/>
    </source>
</evidence>
<dbReference type="GO" id="GO:0005524">
    <property type="term" value="F:ATP binding"/>
    <property type="evidence" value="ECO:0007669"/>
    <property type="project" value="UniProtKB-KW"/>
</dbReference>
<reference evidence="11 12" key="1">
    <citation type="journal article" date="2008" name="Nature">
        <title>The Phaeodactylum genome reveals the evolutionary history of diatom genomes.</title>
        <authorList>
            <person name="Bowler C."/>
            <person name="Allen A.E."/>
            <person name="Badger J.H."/>
            <person name="Grimwood J."/>
            <person name="Jabbari K."/>
            <person name="Kuo A."/>
            <person name="Maheswari U."/>
            <person name="Martens C."/>
            <person name="Maumus F."/>
            <person name="Otillar R.P."/>
            <person name="Rayko E."/>
            <person name="Salamov A."/>
            <person name="Vandepoele K."/>
            <person name="Beszteri B."/>
            <person name="Gruber A."/>
            <person name="Heijde M."/>
            <person name="Katinka M."/>
            <person name="Mock T."/>
            <person name="Valentin K."/>
            <person name="Verret F."/>
            <person name="Berges J.A."/>
            <person name="Brownlee C."/>
            <person name="Cadoret J.P."/>
            <person name="Chiovitti A."/>
            <person name="Choi C.J."/>
            <person name="Coesel S."/>
            <person name="De Martino A."/>
            <person name="Detter J.C."/>
            <person name="Durkin C."/>
            <person name="Falciatore A."/>
            <person name="Fournet J."/>
            <person name="Haruta M."/>
            <person name="Huysman M.J."/>
            <person name="Jenkins B.D."/>
            <person name="Jiroutova K."/>
            <person name="Jorgensen R.E."/>
            <person name="Joubert Y."/>
            <person name="Kaplan A."/>
            <person name="Kroger N."/>
            <person name="Kroth P.G."/>
            <person name="La Roche J."/>
            <person name="Lindquist E."/>
            <person name="Lommer M."/>
            <person name="Martin-Jezequel V."/>
            <person name="Lopez P.J."/>
            <person name="Lucas S."/>
            <person name="Mangogna M."/>
            <person name="McGinnis K."/>
            <person name="Medlin L.K."/>
            <person name="Montsant A."/>
            <person name="Oudot-Le Secq M.P."/>
            <person name="Napoli C."/>
            <person name="Obornik M."/>
            <person name="Parker M.S."/>
            <person name="Petit J.L."/>
            <person name="Porcel B.M."/>
            <person name="Poulsen N."/>
            <person name="Robison M."/>
            <person name="Rychlewski L."/>
            <person name="Rynearson T.A."/>
            <person name="Schmutz J."/>
            <person name="Shapiro H."/>
            <person name="Siaut M."/>
            <person name="Stanley M."/>
            <person name="Sussman M.R."/>
            <person name="Taylor A.R."/>
            <person name="Vardi A."/>
            <person name="von Dassow P."/>
            <person name="Vyverman W."/>
            <person name="Willis A."/>
            <person name="Wyrwicz L.S."/>
            <person name="Rokhsar D.S."/>
            <person name="Weissenbach J."/>
            <person name="Armbrust E.V."/>
            <person name="Green B.R."/>
            <person name="Van de Peer Y."/>
            <person name="Grigoriev I.V."/>
        </authorList>
    </citation>
    <scope>NUCLEOTIDE SEQUENCE [LARGE SCALE GENOMIC DNA]</scope>
    <source>
        <strain evidence="11 12">CCAP 1055/1</strain>
    </source>
</reference>
<keyword evidence="6" id="KW-0545">Nucleotide biosynthesis</keyword>
<dbReference type="OrthoDB" id="425602at2759"/>
<keyword evidence="12" id="KW-1185">Reference proteome</keyword>
<keyword evidence="5" id="KW-0808">Transferase</keyword>
<keyword evidence="8" id="KW-0418">Kinase</keyword>
<dbReference type="NCBIfam" id="TIGR00041">
    <property type="entry name" value="DTMP_kinase"/>
    <property type="match status" value="1"/>
</dbReference>
<dbReference type="SUPFAM" id="SSF52540">
    <property type="entry name" value="P-loop containing nucleoside triphosphate hydrolases"/>
    <property type="match status" value="1"/>
</dbReference>
<evidence type="ECO:0000313" key="12">
    <source>
        <dbReference type="Proteomes" id="UP000000759"/>
    </source>
</evidence>
<comment type="pathway">
    <text evidence="1">Pyrimidine metabolism; dTTP biosynthesis.</text>
</comment>
<proteinExistence type="inferred from homology"/>
<evidence type="ECO:0000256" key="8">
    <source>
        <dbReference type="ARBA" id="ARBA00022777"/>
    </source>
</evidence>
<dbReference type="HOGENOM" id="CLU_049131_3_1_1"/>
<feature type="domain" description="Thymidylate kinase-like" evidence="10">
    <location>
        <begin position="16"/>
        <end position="206"/>
    </location>
</feature>
<evidence type="ECO:0000256" key="2">
    <source>
        <dbReference type="ARBA" id="ARBA00009776"/>
    </source>
</evidence>
<evidence type="ECO:0000256" key="9">
    <source>
        <dbReference type="ARBA" id="ARBA00022840"/>
    </source>
</evidence>
<keyword evidence="7" id="KW-0547">Nucleotide-binding</keyword>
<dbReference type="InterPro" id="IPR027417">
    <property type="entry name" value="P-loop_NTPase"/>
</dbReference>
<dbReference type="Gene3D" id="3.40.50.300">
    <property type="entry name" value="P-loop containing nucleotide triphosphate hydrolases"/>
    <property type="match status" value="1"/>
</dbReference>
<dbReference type="GO" id="GO:0005634">
    <property type="term" value="C:nucleus"/>
    <property type="evidence" value="ECO:0007669"/>
    <property type="project" value="TreeGrafter"/>
</dbReference>
<organism evidence="11 12">
    <name type="scientific">Phaeodactylum tricornutum (strain CCAP 1055/1)</name>
    <dbReference type="NCBI Taxonomy" id="556484"/>
    <lineage>
        <taxon>Eukaryota</taxon>
        <taxon>Sar</taxon>
        <taxon>Stramenopiles</taxon>
        <taxon>Ochrophyta</taxon>
        <taxon>Bacillariophyta</taxon>
        <taxon>Bacillariophyceae</taxon>
        <taxon>Bacillariophycidae</taxon>
        <taxon>Naviculales</taxon>
        <taxon>Phaeodactylaceae</taxon>
        <taxon>Phaeodactylum</taxon>
    </lineage>
</organism>
<dbReference type="GO" id="GO:0006227">
    <property type="term" value="P:dUDP biosynthetic process"/>
    <property type="evidence" value="ECO:0007669"/>
    <property type="project" value="TreeGrafter"/>
</dbReference>
<dbReference type="PaxDb" id="2850-Phatr46855"/>
<dbReference type="HAMAP" id="MF_00165">
    <property type="entry name" value="Thymidylate_kinase"/>
    <property type="match status" value="1"/>
</dbReference>
<gene>
    <name evidence="11" type="ORF">PHATR_46855</name>
</gene>
<evidence type="ECO:0000256" key="1">
    <source>
        <dbReference type="ARBA" id="ARBA00004992"/>
    </source>
</evidence>
<comment type="similarity">
    <text evidence="2">Belongs to the thymidylate kinase family.</text>
</comment>
<dbReference type="STRING" id="556484.B5Y400"/>
<dbReference type="FunCoup" id="B5Y400">
    <property type="interactions" value="321"/>
</dbReference>
<dbReference type="CDD" id="cd01672">
    <property type="entry name" value="TMPK"/>
    <property type="match status" value="1"/>
</dbReference>
<dbReference type="RefSeq" id="XP_002185752.1">
    <property type="nucleotide sequence ID" value="XM_002185716.1"/>
</dbReference>
<dbReference type="FunFam" id="3.40.50.300:FF:000679">
    <property type="entry name" value="Thymidylate kinase"/>
    <property type="match status" value="1"/>
</dbReference>
<evidence type="ECO:0000256" key="4">
    <source>
        <dbReference type="ARBA" id="ARBA00017144"/>
    </source>
</evidence>
<dbReference type="EMBL" id="CP001141">
    <property type="protein sequence ID" value="ACI65222.1"/>
    <property type="molecule type" value="Genomic_DNA"/>
</dbReference>
<protein>
    <recommendedName>
        <fullName evidence="4">Thymidylate kinase</fullName>
        <ecNumber evidence="3">2.7.4.9</ecNumber>
    </recommendedName>
</protein>
<evidence type="ECO:0000256" key="5">
    <source>
        <dbReference type="ARBA" id="ARBA00022679"/>
    </source>
</evidence>
<dbReference type="GO" id="GO:0006233">
    <property type="term" value="P:dTDP biosynthetic process"/>
    <property type="evidence" value="ECO:0007669"/>
    <property type="project" value="InterPro"/>
</dbReference>
<dbReference type="GO" id="GO:0005829">
    <property type="term" value="C:cytosol"/>
    <property type="evidence" value="ECO:0007669"/>
    <property type="project" value="TreeGrafter"/>
</dbReference>
<sequence length="245" mass="26912">MITEVPKISRGAFVVLEGVDRCGKTTQSGLLLKRLLAAGIAACSMRFPDRTTATGKIIDQYLQSSQNLDDRAIHLLFSANRWESADALTAHLQAGTTVLCDRYAYSGVAFSASKIDKKGNSLLSLDWCQAPDQGLPAPDCVIFLDLSQAEAEQRGGYGGERYEKKEMQIRVRHRFGDLEAIDKASGRVAWKFIDAAQSVEQVENDIWKAVEETIQAVKGSKALGKMWQDGEYEFKSVGDGESESP</sequence>
<dbReference type="InterPro" id="IPR039430">
    <property type="entry name" value="Thymidylate_kin-like_dom"/>
</dbReference>
<dbReference type="PANTHER" id="PTHR10344">
    <property type="entry name" value="THYMIDYLATE KINASE"/>
    <property type="match status" value="1"/>
</dbReference>
<dbReference type="KEGG" id="pti:PHATR_46855"/>
<dbReference type="eggNOG" id="KOG3327">
    <property type="taxonomic scope" value="Eukaryota"/>
</dbReference>
<dbReference type="PANTHER" id="PTHR10344:SF1">
    <property type="entry name" value="THYMIDYLATE KINASE"/>
    <property type="match status" value="1"/>
</dbReference>
<evidence type="ECO:0000313" key="11">
    <source>
        <dbReference type="EMBL" id="ACI65222.1"/>
    </source>
</evidence>
<reference evidence="12" key="2">
    <citation type="submission" date="2008-08" db="EMBL/GenBank/DDBJ databases">
        <authorList>
            <consortium name="Diatom Consortium"/>
            <person name="Grigoriev I."/>
            <person name="Grimwood J."/>
            <person name="Kuo A."/>
            <person name="Otillar R.P."/>
            <person name="Salamov A."/>
            <person name="Detter J.C."/>
            <person name="Lindquist E."/>
            <person name="Shapiro H."/>
            <person name="Lucas S."/>
            <person name="Glavina del Rio T."/>
            <person name="Pitluck S."/>
            <person name="Rokhsar D."/>
            <person name="Bowler C."/>
        </authorList>
    </citation>
    <scope>GENOME REANNOTATION</scope>
    <source>
        <strain evidence="12">CCAP 1055/1</strain>
    </source>
</reference>
<evidence type="ECO:0000256" key="6">
    <source>
        <dbReference type="ARBA" id="ARBA00022727"/>
    </source>
</evidence>
<dbReference type="GO" id="GO:0004550">
    <property type="term" value="F:nucleoside diphosphate kinase activity"/>
    <property type="evidence" value="ECO:0007669"/>
    <property type="project" value="TreeGrafter"/>
</dbReference>